<dbReference type="InterPro" id="IPR001367">
    <property type="entry name" value="Fe_dep_repressor"/>
</dbReference>
<dbReference type="PANTHER" id="PTHR33238:SF11">
    <property type="entry name" value="TRANSCRIPTIONAL REGULATOR MNTR"/>
    <property type="match status" value="1"/>
</dbReference>
<dbReference type="GO" id="GO:0005737">
    <property type="term" value="C:cytoplasm"/>
    <property type="evidence" value="ECO:0007669"/>
    <property type="project" value="UniProtKB-SubCell"/>
</dbReference>
<keyword evidence="8" id="KW-0010">Activator</keyword>
<accession>A0A6N9I7F6</accession>
<dbReference type="InterPro" id="IPR036390">
    <property type="entry name" value="WH_DNA-bd_sf"/>
</dbReference>
<evidence type="ECO:0000313" key="14">
    <source>
        <dbReference type="EMBL" id="MYV18223.1"/>
    </source>
</evidence>
<dbReference type="AlphaFoldDB" id="A0A6N9I7F6"/>
<protein>
    <recommendedName>
        <fullName evidence="11">Manganese transport regulator</fullName>
    </recommendedName>
</protein>
<dbReference type="Proteomes" id="UP000449209">
    <property type="component" value="Unassembled WGS sequence"/>
</dbReference>
<dbReference type="SMART" id="SM00899">
    <property type="entry name" value="FeoA"/>
    <property type="match status" value="1"/>
</dbReference>
<dbReference type="GO" id="GO:0003677">
    <property type="term" value="F:DNA binding"/>
    <property type="evidence" value="ECO:0007669"/>
    <property type="project" value="UniProtKB-KW"/>
</dbReference>
<organism evidence="14 15">
    <name type="scientific">Furfurilactobacillus milii</name>
    <dbReference type="NCBI Taxonomy" id="2888272"/>
    <lineage>
        <taxon>Bacteria</taxon>
        <taxon>Bacillati</taxon>
        <taxon>Bacillota</taxon>
        <taxon>Bacilli</taxon>
        <taxon>Lactobacillales</taxon>
        <taxon>Lactobacillaceae</taxon>
        <taxon>Furfurilactobacillus</taxon>
    </lineage>
</organism>
<evidence type="ECO:0000256" key="9">
    <source>
        <dbReference type="ARBA" id="ARBA00023163"/>
    </source>
</evidence>
<keyword evidence="9" id="KW-0804">Transcription</keyword>
<name>A0A6N9I7F6_9LACO</name>
<dbReference type="SUPFAM" id="SSF47979">
    <property type="entry name" value="Iron-dependent repressor protein, dimerization domain"/>
    <property type="match status" value="1"/>
</dbReference>
<dbReference type="InterPro" id="IPR038157">
    <property type="entry name" value="FeoA_core_dom"/>
</dbReference>
<reference evidence="13" key="2">
    <citation type="submission" date="2022-06" db="EMBL/GenBank/DDBJ databases">
        <title>Antifungal cultures and metabolites of lactic acid bacteria for use in dairy fermentations.</title>
        <authorList>
            <person name="Zhao Z."/>
            <person name="Gaenzle M."/>
        </authorList>
    </citation>
    <scope>NUCLEOTIDE SEQUENCE</scope>
    <source>
        <strain evidence="13">FUA3126</strain>
    </source>
</reference>
<evidence type="ECO:0000256" key="1">
    <source>
        <dbReference type="ARBA" id="ARBA00004496"/>
    </source>
</evidence>
<dbReference type="OrthoDB" id="9791355at2"/>
<reference evidence="14 15" key="1">
    <citation type="journal article" date="2019" name="Appl. Environ. Microbiol.">
        <title>Genetic determinants of hydroxycinnamic acid metabolism in heterofermentative lactobacilli.</title>
        <authorList>
            <person name="Gaur G."/>
            <person name="Oh J.H."/>
            <person name="Filannino P."/>
            <person name="Gobbetti M."/>
            <person name="van Pijkeren J.P."/>
            <person name="Ganzle M.G."/>
        </authorList>
    </citation>
    <scope>NUCLEOTIDE SEQUENCE [LARGE SCALE GENOMIC DNA]</scope>
    <source>
        <strain evidence="14 15">C5</strain>
    </source>
</reference>
<evidence type="ECO:0000313" key="15">
    <source>
        <dbReference type="Proteomes" id="UP000449209"/>
    </source>
</evidence>
<evidence type="ECO:0000259" key="12">
    <source>
        <dbReference type="PROSITE" id="PS50944"/>
    </source>
</evidence>
<dbReference type="InterPro" id="IPR022687">
    <property type="entry name" value="HTH_DTXR"/>
</dbReference>
<evidence type="ECO:0000313" key="16">
    <source>
        <dbReference type="Proteomes" id="UP001152867"/>
    </source>
</evidence>
<keyword evidence="16" id="KW-1185">Reference proteome</keyword>
<dbReference type="GO" id="GO:0046914">
    <property type="term" value="F:transition metal ion binding"/>
    <property type="evidence" value="ECO:0007669"/>
    <property type="project" value="InterPro"/>
</dbReference>
<dbReference type="Pfam" id="PF01325">
    <property type="entry name" value="Fe_dep_repress"/>
    <property type="match status" value="1"/>
</dbReference>
<evidence type="ECO:0000313" key="13">
    <source>
        <dbReference type="EMBL" id="MDF9914428.1"/>
    </source>
</evidence>
<keyword evidence="6" id="KW-0805">Transcription regulation</keyword>
<sequence length="216" mass="23862">MTPMKEDYLKMIFELGGVSGKVSNKQLSLSLDIAAASVTEMINKLVEERLVSHTPYAGISLTKSGRKAAEELVRKHRLWECFLFQKLGYTLATVHQEAEKLEHSSSDHMIDALDAFLDHPGHCPHGGAIPDQAGNYEVGSRTTLDEVADGTKIRLARFVDNHDLLDYLESLNFSIEQTYTIKSHAPFEGPLTLAKADGSTVDVSFKAANNIFVDKL</sequence>
<dbReference type="InterPro" id="IPR036388">
    <property type="entry name" value="WH-like_DNA-bd_sf"/>
</dbReference>
<gene>
    <name evidence="14" type="ORF">GB993_12100</name>
    <name evidence="13" type="ORF">NNA32_09225</name>
</gene>
<dbReference type="EMBL" id="WEZQ01000026">
    <property type="protein sequence ID" value="MYV18223.1"/>
    <property type="molecule type" value="Genomic_DNA"/>
</dbReference>
<dbReference type="SUPFAM" id="SSF46785">
    <property type="entry name" value="Winged helix' DNA-binding domain"/>
    <property type="match status" value="1"/>
</dbReference>
<dbReference type="Pfam" id="PF02742">
    <property type="entry name" value="Fe_dep_repr_C"/>
    <property type="match status" value="1"/>
</dbReference>
<dbReference type="EMBL" id="JANDJP010000012">
    <property type="protein sequence ID" value="MDF9914428.1"/>
    <property type="molecule type" value="Genomic_DNA"/>
</dbReference>
<dbReference type="Gene3D" id="1.10.10.10">
    <property type="entry name" value="Winged helix-like DNA-binding domain superfamily/Winged helix DNA-binding domain"/>
    <property type="match status" value="1"/>
</dbReference>
<dbReference type="SMART" id="SM00529">
    <property type="entry name" value="HTH_DTXR"/>
    <property type="match status" value="1"/>
</dbReference>
<dbReference type="GO" id="GO:0003700">
    <property type="term" value="F:DNA-binding transcription factor activity"/>
    <property type="evidence" value="ECO:0007669"/>
    <property type="project" value="InterPro"/>
</dbReference>
<keyword evidence="4" id="KW-0963">Cytoplasm</keyword>
<comment type="similarity">
    <text evidence="2">Belongs to the DtxR/MntR family.</text>
</comment>
<dbReference type="InterPro" id="IPR050536">
    <property type="entry name" value="DtxR_MntR_Metal-Reg"/>
</dbReference>
<comment type="subcellular location">
    <subcellularLocation>
        <location evidence="1">Cytoplasm</location>
    </subcellularLocation>
</comment>
<dbReference type="InterPro" id="IPR007167">
    <property type="entry name" value="Fe-transptr_FeoA-like"/>
</dbReference>
<dbReference type="PANTHER" id="PTHR33238">
    <property type="entry name" value="IRON (METAL) DEPENDENT REPRESSOR, DTXR FAMILY"/>
    <property type="match status" value="1"/>
</dbReference>
<evidence type="ECO:0000256" key="11">
    <source>
        <dbReference type="ARBA" id="ARBA00032593"/>
    </source>
</evidence>
<dbReference type="GO" id="GO:0046983">
    <property type="term" value="F:protein dimerization activity"/>
    <property type="evidence" value="ECO:0007669"/>
    <property type="project" value="InterPro"/>
</dbReference>
<evidence type="ECO:0000256" key="8">
    <source>
        <dbReference type="ARBA" id="ARBA00023159"/>
    </source>
</evidence>
<proteinExistence type="inferred from homology"/>
<evidence type="ECO:0000256" key="3">
    <source>
        <dbReference type="ARBA" id="ARBA00011738"/>
    </source>
</evidence>
<evidence type="ECO:0000256" key="7">
    <source>
        <dbReference type="ARBA" id="ARBA00023125"/>
    </source>
</evidence>
<comment type="caution">
    <text evidence="14">The sequence shown here is derived from an EMBL/GenBank/DDBJ whole genome shotgun (WGS) entry which is preliminary data.</text>
</comment>
<dbReference type="Gene3D" id="2.30.30.90">
    <property type="match status" value="1"/>
</dbReference>
<dbReference type="RefSeq" id="WP_026017100.1">
    <property type="nucleotide sequence ID" value="NZ_JAIWJF010000004.1"/>
</dbReference>
<dbReference type="Proteomes" id="UP001152867">
    <property type="component" value="Unassembled WGS sequence"/>
</dbReference>
<dbReference type="Pfam" id="PF04023">
    <property type="entry name" value="FeoA"/>
    <property type="match status" value="1"/>
</dbReference>
<keyword evidence="5" id="KW-0678">Repressor</keyword>
<evidence type="ECO:0000256" key="6">
    <source>
        <dbReference type="ARBA" id="ARBA00023015"/>
    </source>
</evidence>
<dbReference type="InterPro" id="IPR022689">
    <property type="entry name" value="Iron_dep_repressor"/>
</dbReference>
<comment type="subunit">
    <text evidence="3">Homodimer.</text>
</comment>
<evidence type="ECO:0000256" key="5">
    <source>
        <dbReference type="ARBA" id="ARBA00022491"/>
    </source>
</evidence>
<keyword evidence="10" id="KW-0464">Manganese</keyword>
<evidence type="ECO:0000256" key="10">
    <source>
        <dbReference type="ARBA" id="ARBA00023211"/>
    </source>
</evidence>
<feature type="domain" description="HTH dtxR-type" evidence="12">
    <location>
        <begin position="1"/>
        <end position="62"/>
    </location>
</feature>
<dbReference type="InterPro" id="IPR036421">
    <property type="entry name" value="Fe_dep_repressor_sf"/>
</dbReference>
<dbReference type="PROSITE" id="PS50944">
    <property type="entry name" value="HTH_DTXR"/>
    <property type="match status" value="1"/>
</dbReference>
<evidence type="ECO:0000256" key="4">
    <source>
        <dbReference type="ARBA" id="ARBA00022490"/>
    </source>
</evidence>
<keyword evidence="7" id="KW-0238">DNA-binding</keyword>
<evidence type="ECO:0000256" key="2">
    <source>
        <dbReference type="ARBA" id="ARBA00007871"/>
    </source>
</evidence>